<reference evidence="1 2" key="1">
    <citation type="submission" date="2010-12" db="EMBL/GenBank/DDBJ databases">
        <title>The Genome Sequence of Coprobacillus sp. strain 29_1.</title>
        <authorList>
            <consortium name="The Broad Institute Genome Sequencing Platform"/>
            <person name="Earl A."/>
            <person name="Ward D."/>
            <person name="Feldgarden M."/>
            <person name="Gevers D."/>
            <person name="Daigneault M."/>
            <person name="Sibley C.D."/>
            <person name="White A."/>
            <person name="Strauss J."/>
            <person name="Allen-Vercoe E."/>
            <person name="Young S.K."/>
            <person name="Zeng Q."/>
            <person name="Gargeya S."/>
            <person name="Fitzgerald M."/>
            <person name="Haas B."/>
            <person name="Abouelleil A."/>
            <person name="Alvarado L."/>
            <person name="Arachchi H.M."/>
            <person name="Berlin A."/>
            <person name="Brown A."/>
            <person name="Chapman S.B."/>
            <person name="Chen Z."/>
            <person name="Dunbar C."/>
            <person name="Freedman E."/>
            <person name="Gearin G."/>
            <person name="Gellesch M."/>
            <person name="Goldberg J."/>
            <person name="Griggs A."/>
            <person name="Gujja S."/>
            <person name="Heilman E."/>
            <person name="Heiman D."/>
            <person name="Howarth C."/>
            <person name="Larson L."/>
            <person name="Lui A."/>
            <person name="MacDonald P.J.P."/>
            <person name="Mehta T."/>
            <person name="Montmayeur A."/>
            <person name="Murphy C."/>
            <person name="Neiman D."/>
            <person name="Pearson M."/>
            <person name="Priest M."/>
            <person name="Roberts A."/>
            <person name="Saif S."/>
            <person name="Shea T."/>
            <person name="Shenoy N."/>
            <person name="Sisk P."/>
            <person name="Stolte C."/>
            <person name="Sykes S."/>
            <person name="White J."/>
            <person name="Yandava C."/>
            <person name="Nusbaum C."/>
            <person name="Birren B."/>
        </authorList>
    </citation>
    <scope>NUCLEOTIDE SEQUENCE [LARGE SCALE GENOMIC DNA]</scope>
    <source>
        <strain evidence="1 2">29_1</strain>
    </source>
</reference>
<keyword evidence="2" id="KW-1185">Reference proteome</keyword>
<dbReference type="STRING" id="100884.GCA_000269565_01856"/>
<dbReference type="HOGENOM" id="CLU_2341957_0_0_9"/>
<comment type="caution">
    <text evidence="1">The sequence shown here is derived from an EMBL/GenBank/DDBJ whole genome shotgun (WGS) entry which is preliminary data.</text>
</comment>
<sequence>MTTISKKEVHKFLDKHPDIPFSAAKFEYSLYLEPEAVEYANAISEKILGESEEDLHSKRMIEQAETTEELLKLMRKPLSGGNRRRLRRKERICQYSE</sequence>
<accession>E7GAI2</accession>
<evidence type="ECO:0000313" key="1">
    <source>
        <dbReference type="EMBL" id="EFW04959.1"/>
    </source>
</evidence>
<dbReference type="EMBL" id="ADKX01000031">
    <property type="protein sequence ID" value="EFW04959.1"/>
    <property type="molecule type" value="Genomic_DNA"/>
</dbReference>
<dbReference type="eggNOG" id="ENOG5032T6V">
    <property type="taxonomic scope" value="Bacteria"/>
</dbReference>
<gene>
    <name evidence="1" type="ORF">HMPREF9488_01760</name>
</gene>
<organism evidence="1 2">
    <name type="scientific">Coprobacillus cateniformis</name>
    <dbReference type="NCBI Taxonomy" id="100884"/>
    <lineage>
        <taxon>Bacteria</taxon>
        <taxon>Bacillati</taxon>
        <taxon>Bacillota</taxon>
        <taxon>Erysipelotrichia</taxon>
        <taxon>Erysipelotrichales</taxon>
        <taxon>Coprobacillaceae</taxon>
        <taxon>Coprobacillus</taxon>
    </lineage>
</organism>
<dbReference type="GeneID" id="78229716"/>
<proteinExistence type="predicted"/>
<dbReference type="OrthoDB" id="1952261at2"/>
<evidence type="ECO:0000313" key="2">
    <source>
        <dbReference type="Proteomes" id="UP000003157"/>
    </source>
</evidence>
<dbReference type="RefSeq" id="WP_008788868.1">
    <property type="nucleotide sequence ID" value="NZ_AKCB01000001.1"/>
</dbReference>
<dbReference type="Proteomes" id="UP000003157">
    <property type="component" value="Unassembled WGS sequence"/>
</dbReference>
<name>E7GAI2_9FIRM</name>
<protein>
    <submittedName>
        <fullName evidence="1">Uncharacterized protein</fullName>
    </submittedName>
</protein>
<dbReference type="AlphaFoldDB" id="E7GAI2"/>